<organism evidence="1 2">
    <name type="scientific">Roseovarius atlanticus</name>
    <dbReference type="NCBI Taxonomy" id="1641875"/>
    <lineage>
        <taxon>Bacteria</taxon>
        <taxon>Pseudomonadati</taxon>
        <taxon>Pseudomonadota</taxon>
        <taxon>Alphaproteobacteria</taxon>
        <taxon>Rhodobacterales</taxon>
        <taxon>Roseobacteraceae</taxon>
        <taxon>Roseovarius</taxon>
    </lineage>
</organism>
<dbReference type="Gene3D" id="3.90.320.10">
    <property type="match status" value="1"/>
</dbReference>
<dbReference type="STRING" id="1641875.XM53_16445"/>
<gene>
    <name evidence="1" type="ORF">XM53_16445</name>
</gene>
<dbReference type="InterPro" id="IPR011604">
    <property type="entry name" value="PDDEXK-like_dom_sf"/>
</dbReference>
<dbReference type="PATRIC" id="fig|1641875.4.peg.1110"/>
<accession>A0A0T5NRI4</accession>
<dbReference type="RefSeq" id="WP_236544533.1">
    <property type="nucleotide sequence ID" value="NZ_LAXJ01000019.1"/>
</dbReference>
<keyword evidence="2" id="KW-1185">Reference proteome</keyword>
<proteinExistence type="predicted"/>
<dbReference type="AlphaFoldDB" id="A0A0T5NRI4"/>
<name>A0A0T5NRI4_9RHOB</name>
<dbReference type="Proteomes" id="UP000051295">
    <property type="component" value="Unassembled WGS sequence"/>
</dbReference>
<evidence type="ECO:0000313" key="1">
    <source>
        <dbReference type="EMBL" id="KRS11524.1"/>
    </source>
</evidence>
<dbReference type="EMBL" id="LAXJ01000019">
    <property type="protein sequence ID" value="KRS11524.1"/>
    <property type="molecule type" value="Genomic_DNA"/>
</dbReference>
<evidence type="ECO:0000313" key="2">
    <source>
        <dbReference type="Proteomes" id="UP000051295"/>
    </source>
</evidence>
<comment type="caution">
    <text evidence="1">The sequence shown here is derived from an EMBL/GenBank/DDBJ whole genome shotgun (WGS) entry which is preliminary data.</text>
</comment>
<evidence type="ECO:0008006" key="3">
    <source>
        <dbReference type="Google" id="ProtNLM"/>
    </source>
</evidence>
<protein>
    <recommendedName>
        <fullName evidence="3">PD-(D/E)XK endonuclease-like domain-containing protein</fullName>
    </recommendedName>
</protein>
<reference evidence="1 2" key="1">
    <citation type="submission" date="2015-04" db="EMBL/GenBank/DDBJ databases">
        <title>The draft genome sequence of Roseovarius sp.R12b.</title>
        <authorList>
            <person name="Li G."/>
            <person name="Lai Q."/>
            <person name="Shao Z."/>
            <person name="Yan P."/>
        </authorList>
    </citation>
    <scope>NUCLEOTIDE SEQUENCE [LARGE SCALE GENOMIC DNA]</scope>
    <source>
        <strain evidence="1 2">R12B</strain>
    </source>
</reference>
<sequence>MSSAGGISASTIKSWFQYRCERKTRYEIMSDGELAAVPITPDVREQLWADLGIDFENRVVDALSKAVQQSVLRPGKSDKFLSENLTIAFLKGLRPEKFATQLNLRPKSVPFELFDTGLELRRTFPDLVRVDRSKEVPVFTVIDIKATRHATAFHKAQVAYYVRILEAAISELGISAEMDKEGEVWRIADNGSAEGAEYQIDRFNLSPYLRMVDDFLHNTIKSIFSKRVNAAEDQTFFHIYFKCEQCKFLEHCQKKIAPSVNPGFRDVSAIPGMSHEAKRTLLDLGVDNVRKLSTADGLAKFHGVGWSLQRRATSFLTRARAQLNSEVKRTSQEHTYLMPPRVDVAFFLSVDHDPVDDTIAAIGLSIVRNVKGKEDDREIVIIENGTRRSEVDGIVSVLGRLIAEMTKIDSHNKEVATEDRLTAHIFFFENAEATNLHKAVARHLEDPRIRTGLINIVRLFPPEDVVPEPEFRGAHHLPATIVRNVLEQLYALPVSVAYDLRQTSNALLASGLVAHAYKPKEEFERPFSSLLALDVVRALREGKLKSISKADIELDVASRLQATAAIVDWLFQEDEKCAHTGQPRLLRLNKKPFAFHESFDPLNAEDLDILQALELLQNRAGMLETLINLAQHSDTRRDRGQCIAGMSLLSIGDVSGKGRPRKRLTFKVPTESQDSDIRPGDFDLILHDDNPDVRLDPSCWEQCKVDYWEPSQSTHSGTLTVSMPRDMFEDELFQEMMRRGERKPVWHIDRRFFDVNSERAANFIRNLAEASGL</sequence>